<dbReference type="InterPro" id="IPR058560">
    <property type="entry name" value="DNA_primase_C"/>
</dbReference>
<keyword evidence="12" id="KW-1185">Reference proteome</keyword>
<evidence type="ECO:0000256" key="2">
    <source>
        <dbReference type="ARBA" id="ARBA00010564"/>
    </source>
</evidence>
<dbReference type="GO" id="GO:0046872">
    <property type="term" value="F:metal ion binding"/>
    <property type="evidence" value="ECO:0007669"/>
    <property type="project" value="UniProtKB-KW"/>
</dbReference>
<dbReference type="GO" id="GO:0006270">
    <property type="term" value="P:DNA replication initiation"/>
    <property type="evidence" value="ECO:0007669"/>
    <property type="project" value="TreeGrafter"/>
</dbReference>
<dbReference type="CDD" id="cd07322">
    <property type="entry name" value="PriL_PriS_Eukaryotic"/>
    <property type="match status" value="1"/>
</dbReference>
<dbReference type="InterPro" id="IPR016558">
    <property type="entry name" value="DNA_primase_lsu_euk"/>
</dbReference>
<keyword evidence="3" id="KW-0004">4Fe-4S</keyword>
<keyword evidence="9" id="KW-0238">DNA-binding</keyword>
<comment type="cofactor">
    <cofactor evidence="1">
        <name>[4Fe-4S] cluster</name>
        <dbReference type="ChEBI" id="CHEBI:49883"/>
    </cofactor>
</comment>
<evidence type="ECO:0000256" key="3">
    <source>
        <dbReference type="ARBA" id="ARBA00022485"/>
    </source>
</evidence>
<dbReference type="GO" id="GO:0051539">
    <property type="term" value="F:4 iron, 4 sulfur cluster binding"/>
    <property type="evidence" value="ECO:0007669"/>
    <property type="project" value="UniProtKB-KW"/>
</dbReference>
<keyword evidence="6" id="KW-0479">Metal-binding</keyword>
<feature type="domain" description="DNA primase large subunit C-terminal" evidence="10">
    <location>
        <begin position="272"/>
        <end position="415"/>
    </location>
</feature>
<evidence type="ECO:0000256" key="8">
    <source>
        <dbReference type="ARBA" id="ARBA00023014"/>
    </source>
</evidence>
<proteinExistence type="inferred from homology"/>
<dbReference type="Proteomes" id="UP000886885">
    <property type="component" value="Chromosome 3D"/>
</dbReference>
<keyword evidence="4" id="KW-0639">Primosome</keyword>
<reference evidence="11" key="1">
    <citation type="journal article" date="2020" name="bioRxiv">
        <title>Hybrid origin of Populus tomentosa Carr. identified through genome sequencing and phylogenomic analysis.</title>
        <authorList>
            <person name="An X."/>
            <person name="Gao K."/>
            <person name="Chen Z."/>
            <person name="Li J."/>
            <person name="Yang X."/>
            <person name="Yang X."/>
            <person name="Zhou J."/>
            <person name="Guo T."/>
            <person name="Zhao T."/>
            <person name="Huang S."/>
            <person name="Miao D."/>
            <person name="Khan W.U."/>
            <person name="Rao P."/>
            <person name="Ye M."/>
            <person name="Lei B."/>
            <person name="Liao W."/>
            <person name="Wang J."/>
            <person name="Ji L."/>
            <person name="Li Y."/>
            <person name="Guo B."/>
            <person name="Mustafa N.S."/>
            <person name="Li S."/>
            <person name="Yun Q."/>
            <person name="Keller S.R."/>
            <person name="Mao J."/>
            <person name="Zhang R."/>
            <person name="Strauss S.H."/>
        </authorList>
    </citation>
    <scope>NUCLEOTIDE SEQUENCE</scope>
    <source>
        <strain evidence="11">GM15</strain>
        <tissue evidence="11">Leaf</tissue>
    </source>
</reference>
<evidence type="ECO:0000256" key="4">
    <source>
        <dbReference type="ARBA" id="ARBA00022515"/>
    </source>
</evidence>
<organism evidence="11 12">
    <name type="scientific">Populus tomentosa</name>
    <name type="common">Chinese white poplar</name>
    <dbReference type="NCBI Taxonomy" id="118781"/>
    <lineage>
        <taxon>Eukaryota</taxon>
        <taxon>Viridiplantae</taxon>
        <taxon>Streptophyta</taxon>
        <taxon>Embryophyta</taxon>
        <taxon>Tracheophyta</taxon>
        <taxon>Spermatophyta</taxon>
        <taxon>Magnoliopsida</taxon>
        <taxon>eudicotyledons</taxon>
        <taxon>Gunneridae</taxon>
        <taxon>Pentapetalae</taxon>
        <taxon>rosids</taxon>
        <taxon>fabids</taxon>
        <taxon>Malpighiales</taxon>
        <taxon>Salicaceae</taxon>
        <taxon>Saliceae</taxon>
        <taxon>Populus</taxon>
    </lineage>
</organism>
<keyword evidence="5" id="KW-0235">DNA replication</keyword>
<dbReference type="GO" id="GO:0003677">
    <property type="term" value="F:DNA binding"/>
    <property type="evidence" value="ECO:0007669"/>
    <property type="project" value="UniProtKB-KW"/>
</dbReference>
<dbReference type="FunFam" id="1.20.930.80:FF:000002">
    <property type="entry name" value="DNA primase large subunit"/>
    <property type="match status" value="1"/>
</dbReference>
<dbReference type="PANTHER" id="PTHR10537">
    <property type="entry name" value="DNA PRIMASE LARGE SUBUNIT"/>
    <property type="match status" value="1"/>
</dbReference>
<keyword evidence="8" id="KW-0411">Iron-sulfur</keyword>
<dbReference type="Pfam" id="PF04104">
    <property type="entry name" value="DNA_primase_lrg"/>
    <property type="match status" value="1"/>
</dbReference>
<dbReference type="OrthoDB" id="421393at2759"/>
<dbReference type="InterPro" id="IPR007238">
    <property type="entry name" value="DNA_primase_lsu_euk/arc"/>
</dbReference>
<accession>A0A8X8D868</accession>
<comment type="caution">
    <text evidence="11">The sequence shown here is derived from an EMBL/GenBank/DDBJ whole genome shotgun (WGS) entry which is preliminary data.</text>
</comment>
<dbReference type="PANTHER" id="PTHR10537:SF3">
    <property type="entry name" value="DNA PRIMASE LARGE SUBUNIT"/>
    <property type="match status" value="1"/>
</dbReference>
<evidence type="ECO:0000256" key="1">
    <source>
        <dbReference type="ARBA" id="ARBA00001966"/>
    </source>
</evidence>
<name>A0A8X8D868_POPTO</name>
<protein>
    <recommendedName>
        <fullName evidence="10">DNA primase large subunit C-terminal domain-containing protein</fullName>
    </recommendedName>
</protein>
<dbReference type="GO" id="GO:0006269">
    <property type="term" value="P:DNA replication, synthesis of primer"/>
    <property type="evidence" value="ECO:0007669"/>
    <property type="project" value="UniProtKB-KW"/>
</dbReference>
<evidence type="ECO:0000256" key="9">
    <source>
        <dbReference type="ARBA" id="ARBA00023125"/>
    </source>
</evidence>
<sequence>MEIVKPQWRKPPPSANDVVSTLPLYRSAPSLEVRLEDFELYAIDRLRVLKGVSDGLSRGKRPEEMEKLVNDLWKAHMRHPLPSEVTNKDIISHFVLRLVYCRTEELRKWFLSNEIALFRYRFRILSPEAQRLLMAEFDLPYKPVATAEFEGVKEKLHLVARSTGQPKPTASDAIFYKVPFEEVPELVAGRRVFICKGYAFVAMNQVVSLVVTQFRGLLSKALVLTNRKWTSTIREQEKDRLTPIVETLCTSYLGPDYSQPKEFAEVSIKDIDQVAKSSFPLCMRHLFEKLREDHHLKHGGRMQLGLFLKGVGLKLDDALAFWKAEFSQKVGAERFDKEYAYSIRHNYGREGKRTWLCSEENLRAALSRMGVNSGAMENVMDKVRNRHYQLACTLTFESIHGSSYDAGINHPNQYFSDSQKFFKSKDMMLKFHPKGTGIQPLMGPSKYAVVNMMLHCPG</sequence>
<dbReference type="Pfam" id="PF26466">
    <property type="entry name" value="DNA_primase_lrg_N"/>
    <property type="match status" value="1"/>
</dbReference>
<comment type="similarity">
    <text evidence="2">Belongs to the eukaryotic-type primase large subunit family.</text>
</comment>
<keyword evidence="7" id="KW-0408">Iron</keyword>
<dbReference type="AlphaFoldDB" id="A0A8X8D868"/>
<evidence type="ECO:0000256" key="6">
    <source>
        <dbReference type="ARBA" id="ARBA00022723"/>
    </source>
</evidence>
<evidence type="ECO:0000313" key="12">
    <source>
        <dbReference type="Proteomes" id="UP000886885"/>
    </source>
</evidence>
<evidence type="ECO:0000256" key="5">
    <source>
        <dbReference type="ARBA" id="ARBA00022705"/>
    </source>
</evidence>
<dbReference type="EMBL" id="JAAWWB010000006">
    <property type="protein sequence ID" value="KAG6781400.1"/>
    <property type="molecule type" value="Genomic_DNA"/>
</dbReference>
<evidence type="ECO:0000259" key="10">
    <source>
        <dbReference type="Pfam" id="PF04104"/>
    </source>
</evidence>
<dbReference type="GO" id="GO:0005658">
    <property type="term" value="C:alpha DNA polymerase:primase complex"/>
    <property type="evidence" value="ECO:0007669"/>
    <property type="project" value="TreeGrafter"/>
</dbReference>
<gene>
    <name evidence="11" type="ORF">POTOM_014300</name>
</gene>
<evidence type="ECO:0000256" key="7">
    <source>
        <dbReference type="ARBA" id="ARBA00023004"/>
    </source>
</evidence>
<evidence type="ECO:0000313" key="11">
    <source>
        <dbReference type="EMBL" id="KAG6781400.1"/>
    </source>
</evidence>